<accession>A0ABT5B137</accession>
<reference evidence="1 2" key="1">
    <citation type="submission" date="2022-11" db="EMBL/GenBank/DDBJ databases">
        <title>Minimal conservation of predation-associated metabolite biosynthetic gene clusters underscores biosynthetic potential of Myxococcota including descriptions for ten novel species: Archangium lansinium sp. nov., Myxococcus landrumus sp. nov., Nannocystis bai.</title>
        <authorList>
            <person name="Ahearne A."/>
            <person name="Stevens C."/>
            <person name="Dowd S."/>
        </authorList>
    </citation>
    <scope>NUCLEOTIDE SEQUENCE [LARGE SCALE GENOMIC DNA]</scope>
    <source>
        <strain evidence="1 2">NCELM</strain>
    </source>
</reference>
<name>A0ABT5B137_9BACT</name>
<dbReference type="EMBL" id="JAQNDN010000002">
    <property type="protein sequence ID" value="MDC0667815.1"/>
    <property type="molecule type" value="Genomic_DNA"/>
</dbReference>
<organism evidence="1 2">
    <name type="scientific">Nannocystis radixulma</name>
    <dbReference type="NCBI Taxonomy" id="2995305"/>
    <lineage>
        <taxon>Bacteria</taxon>
        <taxon>Pseudomonadati</taxon>
        <taxon>Myxococcota</taxon>
        <taxon>Polyangia</taxon>
        <taxon>Nannocystales</taxon>
        <taxon>Nannocystaceae</taxon>
        <taxon>Nannocystis</taxon>
    </lineage>
</organism>
<comment type="caution">
    <text evidence="1">The sequence shown here is derived from an EMBL/GenBank/DDBJ whole genome shotgun (WGS) entry which is preliminary data.</text>
</comment>
<dbReference type="RefSeq" id="WP_271996219.1">
    <property type="nucleotide sequence ID" value="NZ_JAQNDN010000002.1"/>
</dbReference>
<evidence type="ECO:0000313" key="1">
    <source>
        <dbReference type="EMBL" id="MDC0667815.1"/>
    </source>
</evidence>
<evidence type="ECO:0000313" key="2">
    <source>
        <dbReference type="Proteomes" id="UP001217838"/>
    </source>
</evidence>
<keyword evidence="2" id="KW-1185">Reference proteome</keyword>
<dbReference type="Proteomes" id="UP001217838">
    <property type="component" value="Unassembled WGS sequence"/>
</dbReference>
<gene>
    <name evidence="1" type="ORF">POL58_08705</name>
</gene>
<protein>
    <submittedName>
        <fullName evidence="1">Uncharacterized protein</fullName>
    </submittedName>
</protein>
<sequence>MIEVYAIMGMTEVLAASKAYLGTIDPGQYVEGIALDLDPSPFEKLIVRLKANEAE</sequence>
<proteinExistence type="predicted"/>